<dbReference type="GO" id="GO:0005737">
    <property type="term" value="C:cytoplasm"/>
    <property type="evidence" value="ECO:0007669"/>
    <property type="project" value="TreeGrafter"/>
</dbReference>
<dbReference type="Proteomes" id="UP000549394">
    <property type="component" value="Unassembled WGS sequence"/>
</dbReference>
<organism evidence="2 3">
    <name type="scientific">Dimorphilus gyrociliatus</name>
    <dbReference type="NCBI Taxonomy" id="2664684"/>
    <lineage>
        <taxon>Eukaryota</taxon>
        <taxon>Metazoa</taxon>
        <taxon>Spiralia</taxon>
        <taxon>Lophotrochozoa</taxon>
        <taxon>Annelida</taxon>
        <taxon>Polychaeta</taxon>
        <taxon>Polychaeta incertae sedis</taxon>
        <taxon>Dinophilidae</taxon>
        <taxon>Dimorphilus</taxon>
    </lineage>
</organism>
<evidence type="ECO:0000256" key="1">
    <source>
        <dbReference type="ARBA" id="ARBA00010105"/>
    </source>
</evidence>
<dbReference type="InterPro" id="IPR003226">
    <property type="entry name" value="MYG1_exonuclease"/>
</dbReference>
<evidence type="ECO:0000313" key="3">
    <source>
        <dbReference type="Proteomes" id="UP000549394"/>
    </source>
</evidence>
<dbReference type="Pfam" id="PF03690">
    <property type="entry name" value="MYG1_exonuc"/>
    <property type="match status" value="1"/>
</dbReference>
<sequence>MFSNIVTNSTRVFNFVLYNIQFRRFSSIMSNKSLKIGTHDGQFHCDEALACYLLKKLDEYKDAEIVRTRNPDKLADCDIVVDVGAIYDHDKKRYDHHQREFAHSLKSLDISLPYVTKLSSAGLIYYHYGEGIIRNELKKAGMENLTRCLFIKMYENCIEEVDAVDNGISIAEGTTRYKCNSAISSRISFLNPRWNEESSPEDSDKRFESAMKLVGEHFDDRLDYYITSWIPARSIVESAFHDRFKAHESGEILVFTKGCCPWKEHLTELEEEEGVGDLVKFVLFTDQHGHWRVQSVPKEVNSFESRIPLHQDWRGLRDDVLSQVSGIDSCIFVHASGFIGGNKTYEGAIKMALNTIKAVNQ</sequence>
<dbReference type="AlphaFoldDB" id="A0A7I8V7R2"/>
<proteinExistence type="inferred from homology"/>
<evidence type="ECO:0000313" key="2">
    <source>
        <dbReference type="EMBL" id="CAD5112377.1"/>
    </source>
</evidence>
<dbReference type="PANTHER" id="PTHR11215:SF1">
    <property type="entry name" value="MYG1 EXONUCLEASE"/>
    <property type="match status" value="1"/>
</dbReference>
<comment type="similarity">
    <text evidence="1">Belongs to the MYG1 family.</text>
</comment>
<dbReference type="PANTHER" id="PTHR11215">
    <property type="entry name" value="METAL DEPENDENT HYDROLASE - RELATED"/>
    <property type="match status" value="1"/>
</dbReference>
<comment type="caution">
    <text evidence="2">The sequence shown here is derived from an EMBL/GenBank/DDBJ whole genome shotgun (WGS) entry which is preliminary data.</text>
</comment>
<keyword evidence="3" id="KW-1185">Reference proteome</keyword>
<name>A0A7I8V7R2_9ANNE</name>
<protein>
    <submittedName>
        <fullName evidence="2">DgyrCDS1600</fullName>
    </submittedName>
</protein>
<gene>
    <name evidence="2" type="ORF">DGYR_LOCUS1532</name>
</gene>
<reference evidence="2 3" key="1">
    <citation type="submission" date="2020-08" db="EMBL/GenBank/DDBJ databases">
        <authorList>
            <person name="Hejnol A."/>
        </authorList>
    </citation>
    <scope>NUCLEOTIDE SEQUENCE [LARGE SCALE GENOMIC DNA]</scope>
</reference>
<dbReference type="EMBL" id="CAJFCJ010000002">
    <property type="protein sequence ID" value="CAD5112377.1"/>
    <property type="molecule type" value="Genomic_DNA"/>
</dbReference>
<accession>A0A7I8V7R2</accession>
<dbReference type="OrthoDB" id="10265310at2759"/>
<dbReference type="GO" id="GO:0005634">
    <property type="term" value="C:nucleus"/>
    <property type="evidence" value="ECO:0007669"/>
    <property type="project" value="TreeGrafter"/>
</dbReference>